<dbReference type="SUPFAM" id="SSF56281">
    <property type="entry name" value="Metallo-hydrolase/oxidoreductase"/>
    <property type="match status" value="1"/>
</dbReference>
<evidence type="ECO:0000256" key="7">
    <source>
        <dbReference type="ARBA" id="ARBA00022833"/>
    </source>
</evidence>
<keyword evidence="6" id="KW-0378">Hydrolase</keyword>
<dbReference type="Pfam" id="PF00753">
    <property type="entry name" value="Lactamase_B"/>
    <property type="match status" value="1"/>
</dbReference>
<dbReference type="OrthoDB" id="9773738at2"/>
<comment type="catalytic activity">
    <reaction evidence="1">
        <text>an N-acyl-L-homoserine lactone + H2O = an N-acyl-L-homoserine + H(+)</text>
        <dbReference type="Rhea" id="RHEA:22576"/>
        <dbReference type="ChEBI" id="CHEBI:15377"/>
        <dbReference type="ChEBI" id="CHEBI:15378"/>
        <dbReference type="ChEBI" id="CHEBI:55474"/>
        <dbReference type="ChEBI" id="CHEBI:58921"/>
        <dbReference type="EC" id="3.1.1.81"/>
    </reaction>
</comment>
<dbReference type="RefSeq" id="WP_028003125.1">
    <property type="nucleotide sequence ID" value="NZ_FMAF01000011.1"/>
</dbReference>
<dbReference type="GO" id="GO:0102007">
    <property type="term" value="F:acyl-L-homoserine-lactone lactonohydrolase activity"/>
    <property type="evidence" value="ECO:0007669"/>
    <property type="project" value="UniProtKB-EC"/>
</dbReference>
<sequence>MGTHSIWVLEYSRSPVHPVSGVFYGAHNQGTMNLPFAYILIKSGDAVVLVDAGHDAADFGGQIANSIGVTGWTPPEIVLGECGIRPQDVTHVILTHAHFDHIGGLKFFPNAKIFIQKKELESWMWILAKGRRFRSLQAGLNPADILYLTQANIEGRLELVEGERENLVPGVHVYPAFDTHTAGSQYVVVETGGGDGKFVLSGDVIYTYSNLTGEDATDPCFVPPGLANGSQTRLIESAEEMLKIVGMDERRIVPMHEEQLSKIYPSRLTDRQLMLVEICVADGDVSRV</sequence>
<evidence type="ECO:0000313" key="9">
    <source>
        <dbReference type="EMBL" id="SCB38877.1"/>
    </source>
</evidence>
<organism evidence="9 10">
    <name type="scientific">Rhizobium lusitanum</name>
    <dbReference type="NCBI Taxonomy" id="293958"/>
    <lineage>
        <taxon>Bacteria</taxon>
        <taxon>Pseudomonadati</taxon>
        <taxon>Pseudomonadota</taxon>
        <taxon>Alphaproteobacteria</taxon>
        <taxon>Hyphomicrobiales</taxon>
        <taxon>Rhizobiaceae</taxon>
        <taxon>Rhizobium/Agrobacterium group</taxon>
        <taxon>Rhizobium</taxon>
    </lineage>
</organism>
<protein>
    <recommendedName>
        <fullName evidence="4">quorum-quenching N-acyl-homoserine lactonase</fullName>
        <ecNumber evidence="4">3.1.1.81</ecNumber>
    </recommendedName>
</protein>
<dbReference type="EC" id="3.1.1.81" evidence="4"/>
<feature type="domain" description="Metallo-beta-lactamase" evidence="8">
    <location>
        <begin position="34"/>
        <end position="256"/>
    </location>
</feature>
<dbReference type="EMBL" id="FMAF01000011">
    <property type="protein sequence ID" value="SCB38877.1"/>
    <property type="molecule type" value="Genomic_DNA"/>
</dbReference>
<dbReference type="GO" id="GO:0046872">
    <property type="term" value="F:metal ion binding"/>
    <property type="evidence" value="ECO:0007669"/>
    <property type="project" value="UniProtKB-KW"/>
</dbReference>
<evidence type="ECO:0000256" key="2">
    <source>
        <dbReference type="ARBA" id="ARBA00001947"/>
    </source>
</evidence>
<evidence type="ECO:0000256" key="3">
    <source>
        <dbReference type="ARBA" id="ARBA00007749"/>
    </source>
</evidence>
<dbReference type="SMART" id="SM00849">
    <property type="entry name" value="Lactamase_B"/>
    <property type="match status" value="1"/>
</dbReference>
<keyword evidence="5" id="KW-0479">Metal-binding</keyword>
<name>A0A1C3WFM7_9HYPH</name>
<dbReference type="PANTHER" id="PTHR42978">
    <property type="entry name" value="QUORUM-QUENCHING LACTONASE YTNP-RELATED-RELATED"/>
    <property type="match status" value="1"/>
</dbReference>
<evidence type="ECO:0000256" key="6">
    <source>
        <dbReference type="ARBA" id="ARBA00022801"/>
    </source>
</evidence>
<evidence type="ECO:0000259" key="8">
    <source>
        <dbReference type="SMART" id="SM00849"/>
    </source>
</evidence>
<accession>A0A1C3WFM7</accession>
<evidence type="ECO:0000256" key="1">
    <source>
        <dbReference type="ARBA" id="ARBA00000450"/>
    </source>
</evidence>
<dbReference type="Proteomes" id="UP000199205">
    <property type="component" value="Unassembled WGS sequence"/>
</dbReference>
<dbReference type="PANTHER" id="PTHR42978:SF2">
    <property type="entry name" value="102 KBASES UNSTABLE REGION: FROM 1 TO 119443"/>
    <property type="match status" value="1"/>
</dbReference>
<dbReference type="Gene3D" id="3.60.15.10">
    <property type="entry name" value="Ribonuclease Z/Hydroxyacylglutathione hydrolase-like"/>
    <property type="match status" value="1"/>
</dbReference>
<reference evidence="9 10" key="1">
    <citation type="submission" date="2016-08" db="EMBL/GenBank/DDBJ databases">
        <authorList>
            <person name="Seilhamer J.J."/>
        </authorList>
    </citation>
    <scope>NUCLEOTIDE SEQUENCE [LARGE SCALE GENOMIC DNA]</scope>
    <source>
        <strain evidence="9 10">P1-7</strain>
    </source>
</reference>
<dbReference type="CDD" id="cd07729">
    <property type="entry name" value="AHL_lactonase_MBL-fold"/>
    <property type="match status" value="1"/>
</dbReference>
<keyword evidence="7" id="KW-0862">Zinc</keyword>
<gene>
    <name evidence="9" type="ORF">GA0061101_11177</name>
</gene>
<dbReference type="InterPro" id="IPR001279">
    <property type="entry name" value="Metallo-B-lactamas"/>
</dbReference>
<dbReference type="InterPro" id="IPR051013">
    <property type="entry name" value="MBL_superfamily_lactonases"/>
</dbReference>
<evidence type="ECO:0000313" key="10">
    <source>
        <dbReference type="Proteomes" id="UP000199205"/>
    </source>
</evidence>
<proteinExistence type="inferred from homology"/>
<evidence type="ECO:0000256" key="5">
    <source>
        <dbReference type="ARBA" id="ARBA00022723"/>
    </source>
</evidence>
<dbReference type="AlphaFoldDB" id="A0A1C3WFM7"/>
<dbReference type="InterPro" id="IPR036866">
    <property type="entry name" value="RibonucZ/Hydroxyglut_hydro"/>
</dbReference>
<comment type="cofactor">
    <cofactor evidence="2">
        <name>Zn(2+)</name>
        <dbReference type="ChEBI" id="CHEBI:29105"/>
    </cofactor>
</comment>
<comment type="similarity">
    <text evidence="3">Belongs to the metallo-beta-lactamase superfamily.</text>
</comment>
<evidence type="ECO:0000256" key="4">
    <source>
        <dbReference type="ARBA" id="ARBA00013131"/>
    </source>
</evidence>